<dbReference type="Gene3D" id="3.60.10.10">
    <property type="entry name" value="Endonuclease/exonuclease/phosphatase"/>
    <property type="match status" value="1"/>
</dbReference>
<evidence type="ECO:0000313" key="2">
    <source>
        <dbReference type="Proteomes" id="UP000236291"/>
    </source>
</evidence>
<gene>
    <name evidence="1" type="ORF">L195_g056441</name>
</gene>
<reference evidence="1 2" key="2">
    <citation type="journal article" date="2017" name="Front. Plant Sci.">
        <title>Gene Classification and Mining of Molecular Markers Useful in Red Clover (Trifolium pratense) Breeding.</title>
        <authorList>
            <person name="Istvanek J."/>
            <person name="Dluhosova J."/>
            <person name="Dluhos P."/>
            <person name="Patkova L."/>
            <person name="Nedelnik J."/>
            <person name="Repkova J."/>
        </authorList>
    </citation>
    <scope>NUCLEOTIDE SEQUENCE [LARGE SCALE GENOMIC DNA]</scope>
    <source>
        <strain evidence="2">cv. Tatra</strain>
        <tissue evidence="1">Young leaves</tissue>
    </source>
</reference>
<accession>A0A2K3KRP2</accession>
<dbReference type="EMBL" id="ASHM01106934">
    <property type="protein sequence ID" value="PNX68941.1"/>
    <property type="molecule type" value="Genomic_DNA"/>
</dbReference>
<dbReference type="GO" id="GO:0004519">
    <property type="term" value="F:endonuclease activity"/>
    <property type="evidence" value="ECO:0007669"/>
    <property type="project" value="UniProtKB-KW"/>
</dbReference>
<keyword evidence="1" id="KW-0378">Hydrolase</keyword>
<keyword evidence="1" id="KW-0540">Nuclease</keyword>
<dbReference type="SUPFAM" id="SSF56219">
    <property type="entry name" value="DNase I-like"/>
    <property type="match status" value="1"/>
</dbReference>
<evidence type="ECO:0000313" key="1">
    <source>
        <dbReference type="EMBL" id="PNX68941.1"/>
    </source>
</evidence>
<dbReference type="GO" id="GO:0004527">
    <property type="term" value="F:exonuclease activity"/>
    <property type="evidence" value="ECO:0007669"/>
    <property type="project" value="UniProtKB-KW"/>
</dbReference>
<organism evidence="1 2">
    <name type="scientific">Trifolium pratense</name>
    <name type="common">Red clover</name>
    <dbReference type="NCBI Taxonomy" id="57577"/>
    <lineage>
        <taxon>Eukaryota</taxon>
        <taxon>Viridiplantae</taxon>
        <taxon>Streptophyta</taxon>
        <taxon>Embryophyta</taxon>
        <taxon>Tracheophyta</taxon>
        <taxon>Spermatophyta</taxon>
        <taxon>Magnoliopsida</taxon>
        <taxon>eudicotyledons</taxon>
        <taxon>Gunneridae</taxon>
        <taxon>Pentapetalae</taxon>
        <taxon>rosids</taxon>
        <taxon>fabids</taxon>
        <taxon>Fabales</taxon>
        <taxon>Fabaceae</taxon>
        <taxon>Papilionoideae</taxon>
        <taxon>50 kb inversion clade</taxon>
        <taxon>NPAAA clade</taxon>
        <taxon>Hologalegina</taxon>
        <taxon>IRL clade</taxon>
        <taxon>Trifolieae</taxon>
        <taxon>Trifolium</taxon>
    </lineage>
</organism>
<comment type="caution">
    <text evidence="1">The sequence shown here is derived from an EMBL/GenBank/DDBJ whole genome shotgun (WGS) entry which is preliminary data.</text>
</comment>
<keyword evidence="1" id="KW-0269">Exonuclease</keyword>
<dbReference type="Proteomes" id="UP000236291">
    <property type="component" value="Unassembled WGS sequence"/>
</dbReference>
<dbReference type="InterPro" id="IPR036691">
    <property type="entry name" value="Endo/exonu/phosph_ase_sf"/>
</dbReference>
<protein>
    <submittedName>
        <fullName evidence="1">Endonuclease/exonuclease/phosphatase family protein</fullName>
    </submittedName>
</protein>
<proteinExistence type="predicted"/>
<dbReference type="AlphaFoldDB" id="A0A2K3KRP2"/>
<name>A0A2K3KRP2_TRIPR</name>
<reference evidence="1 2" key="1">
    <citation type="journal article" date="2014" name="Am. J. Bot.">
        <title>Genome assembly and annotation for red clover (Trifolium pratense; Fabaceae).</title>
        <authorList>
            <person name="Istvanek J."/>
            <person name="Jaros M."/>
            <person name="Krenek A."/>
            <person name="Repkova J."/>
        </authorList>
    </citation>
    <scope>NUCLEOTIDE SEQUENCE [LARGE SCALE GENOMIC DNA]</scope>
    <source>
        <strain evidence="2">cv. Tatra</strain>
        <tissue evidence="1">Young leaves</tissue>
    </source>
</reference>
<keyword evidence="1" id="KW-0255">Endonuclease</keyword>
<sequence length="108" mass="12179">MKIVSWNIRGLGGLEKRKEVLCLMSSLFVLRLGRRGGLLTIWDPSEVVMRSTKSRDHVLWCHGRFLKTGEDFSVANVYAPCDDIAKQQLFIDAYTGGRDGEGVHLWGL</sequence>